<organism evidence="3 4">
    <name type="scientific">Bacillus salacetis</name>
    <dbReference type="NCBI Taxonomy" id="2315464"/>
    <lineage>
        <taxon>Bacteria</taxon>
        <taxon>Bacillati</taxon>
        <taxon>Bacillota</taxon>
        <taxon>Bacilli</taxon>
        <taxon>Bacillales</taxon>
        <taxon>Bacillaceae</taxon>
        <taxon>Bacillus</taxon>
    </lineage>
</organism>
<feature type="transmembrane region" description="Helical" evidence="1">
    <location>
        <begin position="6"/>
        <end position="29"/>
    </location>
</feature>
<feature type="transmembrane region" description="Helical" evidence="1">
    <location>
        <begin position="137"/>
        <end position="161"/>
    </location>
</feature>
<dbReference type="Pfam" id="PF07885">
    <property type="entry name" value="Ion_trans_2"/>
    <property type="match status" value="1"/>
</dbReference>
<evidence type="ECO:0000313" key="3">
    <source>
        <dbReference type="EMBL" id="RIW37301.1"/>
    </source>
</evidence>
<dbReference type="EMBL" id="QXIR01000004">
    <property type="protein sequence ID" value="RIW37301.1"/>
    <property type="molecule type" value="Genomic_DNA"/>
</dbReference>
<dbReference type="OrthoDB" id="3422146at2"/>
<dbReference type="SUPFAM" id="SSF81324">
    <property type="entry name" value="Voltage-gated potassium channels"/>
    <property type="match status" value="1"/>
</dbReference>
<comment type="caution">
    <text evidence="3">The sequence shown here is derived from an EMBL/GenBank/DDBJ whole genome shotgun (WGS) entry which is preliminary data.</text>
</comment>
<keyword evidence="1" id="KW-1133">Transmembrane helix</keyword>
<dbReference type="AlphaFoldDB" id="A0A3A1R710"/>
<protein>
    <submittedName>
        <fullName evidence="3">Two pore domain potassium channel family protein</fullName>
    </submittedName>
</protein>
<dbReference type="InterPro" id="IPR013099">
    <property type="entry name" value="K_chnl_dom"/>
</dbReference>
<feature type="domain" description="Potassium channel" evidence="2">
    <location>
        <begin position="74"/>
        <end position="157"/>
    </location>
</feature>
<keyword evidence="3" id="KW-0813">Transport</keyword>
<name>A0A3A1R710_9BACI</name>
<dbReference type="Gene3D" id="1.10.287.70">
    <property type="match status" value="1"/>
</dbReference>
<proteinExistence type="predicted"/>
<accession>A0A3A1R710</accession>
<keyword evidence="4" id="KW-1185">Reference proteome</keyword>
<keyword evidence="1" id="KW-0812">Transmembrane</keyword>
<sequence length="341" mass="38264">MRVNDIYLFSGILVLVLVAVDLLWTSIWVDGGGGLLSRRMGKGFWYLLRKISRDNSKILRLAGPLILSLTLVMWILLLWAGWTLVFSADAGAVLLSQKNTPITSWTERIYFVGFTLFTLGIGDYIPKKGFWQIMTTIATGSGMLFITLSVSYVVSVVSGVVQKRTFAKSITGQGSDWVSIVKRSWDGSSFNNIDLFLKDQSSQLTALTQQHKAYPILHYYHTQDKGQSSAVAVALFDEALTVYEYGVDEKFKPNQIWIQEARSSVADYLDTLHSVFFKSAPSTPPPMDLDPLREKGIPVKSPQEFNIFLSELVERREKLLGLVEADAWHWPSNEQQDSHGG</sequence>
<feature type="transmembrane region" description="Helical" evidence="1">
    <location>
        <begin position="108"/>
        <end position="125"/>
    </location>
</feature>
<keyword evidence="3" id="KW-0407">Ion channel</keyword>
<feature type="transmembrane region" description="Helical" evidence="1">
    <location>
        <begin position="58"/>
        <end position="88"/>
    </location>
</feature>
<evidence type="ECO:0000259" key="2">
    <source>
        <dbReference type="Pfam" id="PF07885"/>
    </source>
</evidence>
<keyword evidence="1" id="KW-0472">Membrane</keyword>
<keyword evidence="3" id="KW-0406">Ion transport</keyword>
<reference evidence="3 4" key="1">
    <citation type="submission" date="2018-09" db="EMBL/GenBank/DDBJ databases">
        <title>Bacillus saliacetes sp. nov., isolated from Thai shrimp paste (Ka-pi).</title>
        <authorList>
            <person name="Daroonpunt R."/>
            <person name="Tanasupawat S."/>
            <person name="Yiamsombut S."/>
        </authorList>
    </citation>
    <scope>NUCLEOTIDE SEQUENCE [LARGE SCALE GENOMIC DNA]</scope>
    <source>
        <strain evidence="3 4">SKP7-4</strain>
    </source>
</reference>
<gene>
    <name evidence="3" type="ORF">D3H55_04485</name>
</gene>
<dbReference type="GO" id="GO:0034220">
    <property type="term" value="P:monoatomic ion transmembrane transport"/>
    <property type="evidence" value="ECO:0007669"/>
    <property type="project" value="UniProtKB-KW"/>
</dbReference>
<evidence type="ECO:0000256" key="1">
    <source>
        <dbReference type="SAM" id="Phobius"/>
    </source>
</evidence>
<evidence type="ECO:0000313" key="4">
    <source>
        <dbReference type="Proteomes" id="UP000265801"/>
    </source>
</evidence>
<dbReference type="Proteomes" id="UP000265801">
    <property type="component" value="Unassembled WGS sequence"/>
</dbReference>